<dbReference type="Gene3D" id="3.30.420.40">
    <property type="match status" value="2"/>
</dbReference>
<protein>
    <submittedName>
        <fullName evidence="3">Diol/glycerol dehydratase reactivating factor large subunit</fullName>
    </submittedName>
</protein>
<name>G7V6B4_THELD</name>
<dbReference type="InterPro" id="IPR040916">
    <property type="entry name" value="DDR_swiveling"/>
</dbReference>
<dbReference type="Proteomes" id="UP000005868">
    <property type="component" value="Chromosome"/>
</dbReference>
<dbReference type="InterPro" id="IPR030994">
    <property type="entry name" value="DDR_dom"/>
</dbReference>
<dbReference type="InterPro" id="IPR043129">
    <property type="entry name" value="ATPase_NBD"/>
</dbReference>
<dbReference type="InterPro" id="IPR012340">
    <property type="entry name" value="NA-bd_OB-fold"/>
</dbReference>
<gene>
    <name evidence="3" type="ordered locus">Tlie_0199</name>
</gene>
<dbReference type="Gene3D" id="3.50.30.70">
    <property type="entry name" value="Swiveling domain of dehydratase reactivase alpha subunit"/>
    <property type="match status" value="1"/>
</dbReference>
<evidence type="ECO:0000259" key="1">
    <source>
        <dbReference type="Pfam" id="PF08841"/>
    </source>
</evidence>
<dbReference type="STRING" id="580340.Tlie_0199"/>
<dbReference type="AlphaFoldDB" id="G7V6B4"/>
<proteinExistence type="predicted"/>
<dbReference type="InterPro" id="IPR009191">
    <property type="entry name" value="DDRA"/>
</dbReference>
<evidence type="ECO:0000313" key="3">
    <source>
        <dbReference type="EMBL" id="AER65943.1"/>
    </source>
</evidence>
<dbReference type="Gene3D" id="2.40.50.140">
    <property type="entry name" value="Nucleic acid-binding proteins"/>
    <property type="match status" value="1"/>
</dbReference>
<dbReference type="Pfam" id="PF08841">
    <property type="entry name" value="DDR"/>
    <property type="match status" value="1"/>
</dbReference>
<dbReference type="SUPFAM" id="SSF53067">
    <property type="entry name" value="Actin-like ATPase domain"/>
    <property type="match status" value="2"/>
</dbReference>
<reference evidence="4" key="1">
    <citation type="submission" date="2011-10" db="EMBL/GenBank/DDBJ databases">
        <title>The complete genome of chromosome of Thermovirga lienii DSM 17291.</title>
        <authorList>
            <consortium name="US DOE Joint Genome Institute (JGI-PGF)"/>
            <person name="Lucas S."/>
            <person name="Copeland A."/>
            <person name="Lapidus A."/>
            <person name="Glavina del Rio T."/>
            <person name="Dalin E."/>
            <person name="Tice H."/>
            <person name="Bruce D."/>
            <person name="Goodwin L."/>
            <person name="Pitluck S."/>
            <person name="Peters L."/>
            <person name="Mikhailova N."/>
            <person name="Saunders E."/>
            <person name="Kyrpides N."/>
            <person name="Mavromatis K."/>
            <person name="Ivanova N."/>
            <person name="Last F.I."/>
            <person name="Brettin T."/>
            <person name="Detter J.C."/>
            <person name="Han C."/>
            <person name="Larimer F."/>
            <person name="Land M."/>
            <person name="Hauser L."/>
            <person name="Markowitz V."/>
            <person name="Cheng J.-F."/>
            <person name="Hugenholtz P."/>
            <person name="Woyke T."/>
            <person name="Wu D."/>
            <person name="Spring S."/>
            <person name="Schroeder M."/>
            <person name="Brambilla E.-M."/>
            <person name="Klenk H.-P."/>
            <person name="Eisen J.A."/>
        </authorList>
    </citation>
    <scope>NUCLEOTIDE SEQUENCE [LARGE SCALE GENOMIC DNA]</scope>
    <source>
        <strain evidence="4">ATCC BAA-1197 / DSM 17291 / Cas60314</strain>
    </source>
</reference>
<dbReference type="KEGG" id="tli:Tlie_0199"/>
<dbReference type="NCBIfam" id="TIGR04491">
    <property type="entry name" value="reactive_PduG"/>
    <property type="match status" value="1"/>
</dbReference>
<reference evidence="3 4" key="2">
    <citation type="journal article" date="2012" name="Stand. Genomic Sci.">
        <title>Genome sequence of the moderately thermophilic, amino-acid-degrading and sulfur-reducing bacterium Thermovirga lienii type strain (Cas60314(T)).</title>
        <authorList>
            <person name="Goker M."/>
            <person name="Saunders E."/>
            <person name="Lapidus A."/>
            <person name="Nolan M."/>
            <person name="Lucas S."/>
            <person name="Hammon N."/>
            <person name="Deshpande S."/>
            <person name="Cheng J.F."/>
            <person name="Han C."/>
            <person name="Tapia R."/>
            <person name="Goodwin L.A."/>
            <person name="Pitluck S."/>
            <person name="Liolios K."/>
            <person name="Mavromatis K."/>
            <person name="Pagani I."/>
            <person name="Ivanova N."/>
            <person name="Mikhailova N."/>
            <person name="Pati A."/>
            <person name="Chen A."/>
            <person name="Palaniappan K."/>
            <person name="Land M."/>
            <person name="Chang Y.J."/>
            <person name="Jeffries C.D."/>
            <person name="Brambilla E.M."/>
            <person name="Rohde M."/>
            <person name="Spring S."/>
            <person name="Detter J.C."/>
            <person name="Woyke T."/>
            <person name="Bristow J."/>
            <person name="Eisen J.A."/>
            <person name="Markowitz V."/>
            <person name="Hugenholtz P."/>
            <person name="Kyrpides N.C."/>
            <person name="Klenk H.P."/>
        </authorList>
    </citation>
    <scope>NUCLEOTIDE SEQUENCE [LARGE SCALE GENOMIC DNA]</scope>
    <source>
        <strain evidence="4">ATCC BAA-1197 / DSM 17291 / Cas60314</strain>
    </source>
</reference>
<feature type="domain" description="Diol dehydratase reactivase ATPase-like" evidence="1">
    <location>
        <begin position="278"/>
        <end position="604"/>
    </location>
</feature>
<sequence>MVPIVAGIDIGNSTTEVALGKVENGQVEFLSSSLYQTTGLKGTTQNVRGVKMALGLALEKIGFGREDFSKIDVICINEAAPVIGDVAMENISETIVTESTMIGHNPSTPGGVGVGKGRTVHIDDLLNVEKNDPVIVVIPSNWDYEAASEAINRAIEKGISVEGAICQGDDGVLIANRINKVIPIVDEVMSIEKVPLGMYACVEVAPPGRVIEALSNPYGIATIFSLSPEETKHVVPVARALIGNRSAVVIKTPTGEVKERRIPAGELYIDGASGRRTVNVESGAEAIMKVLEESQPVKNIFGQPGTNVGGMMERVRRTMSNLTGLPVADIHIKDLLAVDTLVPQRVVGGIAGEFSQEHGVALAVMVETEKLPMTQLAEAISQETGVKVMIGGVEAEMAVRGALTTPGTKKPLAILDLGAGSTDASLMKENGEIDLIHLAGAGNMVNTIIASELGIESMELAESIKRYPLCKVESPFHVRQEDGRVRFFDNPLSPNLFGKNALVVEDDILMPLELDIPVERIREIRRRAKREVFVTNSLRALERVSPAGNVRLLDYVVLVGGSALDFEIPSMITDALSRFGVVAGRGNIRGTEGPRNAVATGLVLGFASKGLPVKWLSGARRA</sequence>
<dbReference type="HOGENOM" id="CLU_449540_0_0_0"/>
<keyword evidence="4" id="KW-1185">Reference proteome</keyword>
<evidence type="ECO:0000259" key="2">
    <source>
        <dbReference type="Pfam" id="PF18427"/>
    </source>
</evidence>
<evidence type="ECO:0000313" key="4">
    <source>
        <dbReference type="Proteomes" id="UP000005868"/>
    </source>
</evidence>
<dbReference type="SUPFAM" id="SSF82317">
    <property type="entry name" value="Swiveling domain of dehydratase reactivase alpha subunit"/>
    <property type="match status" value="1"/>
</dbReference>
<organism evidence="3 4">
    <name type="scientific">Thermovirga lienii (strain ATCC BAA-1197 / DSM 17291 / Cas60314)</name>
    <dbReference type="NCBI Taxonomy" id="580340"/>
    <lineage>
        <taxon>Bacteria</taxon>
        <taxon>Thermotogati</taxon>
        <taxon>Synergistota</taxon>
        <taxon>Synergistia</taxon>
        <taxon>Synergistales</taxon>
        <taxon>Thermovirgaceae</taxon>
        <taxon>Thermovirga</taxon>
    </lineage>
</organism>
<dbReference type="Gene3D" id="3.90.470.30">
    <property type="match status" value="1"/>
</dbReference>
<dbReference type="Pfam" id="PF18427">
    <property type="entry name" value="DDR_swiveling"/>
    <property type="match status" value="1"/>
</dbReference>
<dbReference type="InterPro" id="IPR028975">
    <property type="entry name" value="DDRA_swiveling_dom_sf"/>
</dbReference>
<dbReference type="EMBL" id="CP003096">
    <property type="protein sequence ID" value="AER65943.1"/>
    <property type="molecule type" value="Genomic_DNA"/>
</dbReference>
<dbReference type="eggNOG" id="COG0849">
    <property type="taxonomic scope" value="Bacteria"/>
</dbReference>
<feature type="domain" description="DD-reactivating factor swiveling" evidence="2">
    <location>
        <begin position="96"/>
        <end position="257"/>
    </location>
</feature>
<accession>G7V6B4</accession>